<keyword evidence="8 9" id="KW-0119">Carbohydrate metabolism</keyword>
<dbReference type="Pfam" id="PF24894">
    <property type="entry name" value="Hexapep_GlmU"/>
    <property type="match status" value="1"/>
</dbReference>
<dbReference type="Gene3D" id="3.90.550.10">
    <property type="entry name" value="Spore Coat Polysaccharide Biosynthesis Protein SpsA, Chain A"/>
    <property type="match status" value="1"/>
</dbReference>
<organism evidence="12 13">
    <name type="scientific">Nitrococcus mobilis Nb-231</name>
    <dbReference type="NCBI Taxonomy" id="314278"/>
    <lineage>
        <taxon>Bacteria</taxon>
        <taxon>Pseudomonadati</taxon>
        <taxon>Pseudomonadota</taxon>
        <taxon>Gammaproteobacteria</taxon>
        <taxon>Chromatiales</taxon>
        <taxon>Ectothiorhodospiraceae</taxon>
        <taxon>Nitrococcus</taxon>
    </lineage>
</organism>
<feature type="binding site" evidence="9">
    <location>
        <position position="207"/>
    </location>
    <ligand>
        <name>alpha-D-glucose 1-phosphate</name>
        <dbReference type="ChEBI" id="CHEBI:58601"/>
    </ligand>
</feature>
<feature type="binding site" evidence="9">
    <location>
        <position position="109"/>
    </location>
    <ligand>
        <name>alpha-D-glucose 1-phosphate</name>
        <dbReference type="ChEBI" id="CHEBI:58601"/>
    </ligand>
</feature>
<feature type="binding site" evidence="9">
    <location>
        <begin position="189"/>
        <end position="190"/>
    </location>
    <ligand>
        <name>alpha-D-glucose 1-phosphate</name>
        <dbReference type="ChEBI" id="CHEBI:58601"/>
    </ligand>
</feature>
<dbReference type="InterPro" id="IPR029044">
    <property type="entry name" value="Nucleotide-diphossugar_trans"/>
</dbReference>
<sequence length="421" mass="47062">MRPNNIRFVSRLTRDTLALVLAGGRGSRLYELTDSRAKPAVYFGGKFRIIDFPLSNCVNSGIRRIGVLTQYKAHSLIRHLVNGWGSFHTTLGEFVEILPASQRTTGEWYAGTADAIYQNLDIIRTMKPKYVLVLSGDHIYKMDYGALLAYHVKKDAHMTVACVDVSLEDARGFGVMSVDKDQRVIGFDEKPANPSPQPGIPDKALASMGNYVFNTEFLYEQLEKDAGESSSAHDFGHNIIPGAIERYRIYAYPFRDPESGEQPYWRDVGTVDAFWEANMELVSITPELNLYDQGWPIQTYQRQLPSAKFVFQDSGREGKALDSIVSGGCVISGAEVRYSLLFSQVRVHSYSRIEQSVVLPEVEIGRHCRIKRAVIDRGCRLPEGTVLGEDHEADAKRFRVTDNGIVLVTPKMLGQKADATA</sequence>
<dbReference type="Proteomes" id="UP000003374">
    <property type="component" value="Unassembled WGS sequence"/>
</dbReference>
<evidence type="ECO:0000259" key="11">
    <source>
        <dbReference type="Pfam" id="PF24894"/>
    </source>
</evidence>
<dbReference type="CDD" id="cd04651">
    <property type="entry name" value="LbH_G1P_AT_C"/>
    <property type="match status" value="1"/>
</dbReference>
<name>A4BVF2_9GAMM</name>
<evidence type="ECO:0000256" key="9">
    <source>
        <dbReference type="HAMAP-Rule" id="MF_00624"/>
    </source>
</evidence>
<dbReference type="SUPFAM" id="SSF53448">
    <property type="entry name" value="Nucleotide-diphospho-sugar transferases"/>
    <property type="match status" value="1"/>
</dbReference>
<dbReference type="Pfam" id="PF00483">
    <property type="entry name" value="NTP_transferase"/>
    <property type="match status" value="1"/>
</dbReference>
<comment type="function">
    <text evidence="9">Involved in the biosynthesis of ADP-glucose, a building block required for the elongation reactions to produce glycogen. Catalyzes the reaction between ATP and alpha-D-glucose 1-phosphate (G1P) to produce pyrophosphate and ADP-Glc.</text>
</comment>
<evidence type="ECO:0000256" key="6">
    <source>
        <dbReference type="ARBA" id="ARBA00022840"/>
    </source>
</evidence>
<feature type="domain" description="Glucose-1-phosphate adenylyltransferase/Bifunctional protein GlmU-like C-terminal hexapeptide" evidence="11">
    <location>
        <begin position="305"/>
        <end position="408"/>
    </location>
</feature>
<keyword evidence="4 9" id="KW-0548">Nucleotidyltransferase</keyword>
<dbReference type="eggNOG" id="COG0448">
    <property type="taxonomic scope" value="Bacteria"/>
</dbReference>
<feature type="site" description="Could play a key role in the communication between the regulatory and the substrate sites" evidence="9">
    <location>
        <position position="108"/>
    </location>
</feature>
<dbReference type="SUPFAM" id="SSF51161">
    <property type="entry name" value="Trimeric LpxA-like enzymes"/>
    <property type="match status" value="1"/>
</dbReference>
<keyword evidence="7 9" id="KW-0320">Glycogen biosynthesis</keyword>
<dbReference type="CDD" id="cd02508">
    <property type="entry name" value="ADP_Glucose_PP"/>
    <property type="match status" value="1"/>
</dbReference>
<dbReference type="PROSITE" id="PS00808">
    <property type="entry name" value="ADP_GLC_PYROPHOSPH_1"/>
    <property type="match status" value="1"/>
</dbReference>
<feature type="domain" description="Nucleotidyl transferase" evidence="10">
    <location>
        <begin position="18"/>
        <end position="281"/>
    </location>
</feature>
<dbReference type="PROSITE" id="PS00809">
    <property type="entry name" value="ADP_GLC_PYROPHOSPH_2"/>
    <property type="match status" value="1"/>
</dbReference>
<keyword evidence="6 9" id="KW-0067">ATP-binding</keyword>
<evidence type="ECO:0000313" key="13">
    <source>
        <dbReference type="Proteomes" id="UP000003374"/>
    </source>
</evidence>
<dbReference type="Gene3D" id="2.160.10.10">
    <property type="entry name" value="Hexapeptide repeat proteins"/>
    <property type="match status" value="1"/>
</dbReference>
<dbReference type="InterPro" id="IPR005835">
    <property type="entry name" value="NTP_transferase_dom"/>
</dbReference>
<dbReference type="PANTHER" id="PTHR43523:SF2">
    <property type="entry name" value="GLUCOSE-1-PHOSPHATE ADENYLYLTRANSFERASE"/>
    <property type="match status" value="1"/>
</dbReference>
<dbReference type="AlphaFoldDB" id="A4BVF2"/>
<evidence type="ECO:0000256" key="8">
    <source>
        <dbReference type="ARBA" id="ARBA00023277"/>
    </source>
</evidence>
<dbReference type="GO" id="GO:0005524">
    <property type="term" value="F:ATP binding"/>
    <property type="evidence" value="ECO:0007669"/>
    <property type="project" value="UniProtKB-KW"/>
</dbReference>
<feature type="binding site" evidence="9">
    <location>
        <position position="174"/>
    </location>
    <ligand>
        <name>alpha-D-glucose 1-phosphate</name>
        <dbReference type="ChEBI" id="CHEBI:58601"/>
    </ligand>
</feature>
<evidence type="ECO:0000256" key="5">
    <source>
        <dbReference type="ARBA" id="ARBA00022741"/>
    </source>
</evidence>
<evidence type="ECO:0000256" key="7">
    <source>
        <dbReference type="ARBA" id="ARBA00023056"/>
    </source>
</evidence>
<dbReference type="PROSITE" id="PS00810">
    <property type="entry name" value="ADP_GLC_PYROPHOSPH_3"/>
    <property type="match status" value="1"/>
</dbReference>
<comment type="similarity">
    <text evidence="1 9">Belongs to the bacterial/plant glucose-1-phosphate adenylyltransferase family.</text>
</comment>
<comment type="pathway">
    <text evidence="9">Glycan biosynthesis; glycogen biosynthesis.</text>
</comment>
<dbReference type="InterPro" id="IPR011004">
    <property type="entry name" value="Trimer_LpxA-like_sf"/>
</dbReference>
<dbReference type="GO" id="GO:0005978">
    <property type="term" value="P:glycogen biosynthetic process"/>
    <property type="evidence" value="ECO:0007669"/>
    <property type="project" value="UniProtKB-UniRule"/>
</dbReference>
<dbReference type="HAMAP" id="MF_00624">
    <property type="entry name" value="GlgC"/>
    <property type="match status" value="1"/>
</dbReference>
<dbReference type="NCBIfam" id="TIGR02091">
    <property type="entry name" value="glgC"/>
    <property type="match status" value="1"/>
</dbReference>
<proteinExistence type="inferred from homology"/>
<reference evidence="12 13" key="1">
    <citation type="submission" date="2006-02" db="EMBL/GenBank/DDBJ databases">
        <authorList>
            <person name="Waterbury J."/>
            <person name="Ferriera S."/>
            <person name="Johnson J."/>
            <person name="Kravitz S."/>
            <person name="Halpern A."/>
            <person name="Remington K."/>
            <person name="Beeson K."/>
            <person name="Tran B."/>
            <person name="Rogers Y.-H."/>
            <person name="Friedman R."/>
            <person name="Venter J.C."/>
        </authorList>
    </citation>
    <scope>NUCLEOTIDE SEQUENCE [LARGE SCALE GENOMIC DNA]</scope>
    <source>
        <strain evidence="12 13">Nb-231</strain>
    </source>
</reference>
<comment type="caution">
    <text evidence="12">The sequence shown here is derived from an EMBL/GenBank/DDBJ whole genome shotgun (WGS) entry which is preliminary data.</text>
</comment>
<evidence type="ECO:0000256" key="4">
    <source>
        <dbReference type="ARBA" id="ARBA00022695"/>
    </source>
</evidence>
<dbReference type="NCBIfam" id="NF002023">
    <property type="entry name" value="PRK00844.1"/>
    <property type="match status" value="1"/>
</dbReference>
<keyword evidence="2 9" id="KW-0321">Glycogen metabolism</keyword>
<gene>
    <name evidence="9" type="primary">glgC</name>
    <name evidence="12" type="ORF">NB231_03055</name>
</gene>
<protein>
    <recommendedName>
        <fullName evidence="9">Glucose-1-phosphate adenylyltransferase</fullName>
        <ecNumber evidence="9">2.7.7.27</ecNumber>
    </recommendedName>
    <alternativeName>
        <fullName evidence="9">ADP-glucose pyrophosphorylase</fullName>
        <shortName evidence="9">ADPGlc PPase</shortName>
    </alternativeName>
    <alternativeName>
        <fullName evidence="9">ADP-glucose synthase</fullName>
    </alternativeName>
</protein>
<dbReference type="InterPro" id="IPR023049">
    <property type="entry name" value="GlgC_bac"/>
</dbReference>
<dbReference type="GO" id="GO:0008878">
    <property type="term" value="F:glucose-1-phosphate adenylyltransferase activity"/>
    <property type="evidence" value="ECO:0007669"/>
    <property type="project" value="UniProtKB-UniRule"/>
</dbReference>
<dbReference type="UniPathway" id="UPA00164"/>
<dbReference type="InterPro" id="IPR005836">
    <property type="entry name" value="ADP_Glu_pyroP_CS"/>
</dbReference>
<evidence type="ECO:0000256" key="3">
    <source>
        <dbReference type="ARBA" id="ARBA00022679"/>
    </source>
</evidence>
<feature type="site" description="Could play a key role in the communication between the regulatory and the substrate sites" evidence="9">
    <location>
        <position position="70"/>
    </location>
</feature>
<evidence type="ECO:0000256" key="2">
    <source>
        <dbReference type="ARBA" id="ARBA00022600"/>
    </source>
</evidence>
<dbReference type="STRING" id="314278.NB231_03055"/>
<dbReference type="HOGENOM" id="CLU_029499_14_1_6"/>
<dbReference type="PANTHER" id="PTHR43523">
    <property type="entry name" value="GLUCOSE-1-PHOSPHATE ADENYLYLTRANSFERASE-RELATED"/>
    <property type="match status" value="1"/>
</dbReference>
<comment type="catalytic activity">
    <reaction evidence="9">
        <text>alpha-D-glucose 1-phosphate + ATP + H(+) = ADP-alpha-D-glucose + diphosphate</text>
        <dbReference type="Rhea" id="RHEA:12120"/>
        <dbReference type="ChEBI" id="CHEBI:15378"/>
        <dbReference type="ChEBI" id="CHEBI:30616"/>
        <dbReference type="ChEBI" id="CHEBI:33019"/>
        <dbReference type="ChEBI" id="CHEBI:57498"/>
        <dbReference type="ChEBI" id="CHEBI:58601"/>
        <dbReference type="EC" id="2.7.7.27"/>
    </reaction>
</comment>
<comment type="subunit">
    <text evidence="9">Homotetramer.</text>
</comment>
<dbReference type="RefSeq" id="WP_004999606.1">
    <property type="nucleotide sequence ID" value="NZ_CH672427.1"/>
</dbReference>
<evidence type="ECO:0000313" key="12">
    <source>
        <dbReference type="EMBL" id="EAR20337.1"/>
    </source>
</evidence>
<dbReference type="EC" id="2.7.7.27" evidence="9"/>
<accession>A4BVF2</accession>
<keyword evidence="13" id="KW-1185">Reference proteome</keyword>
<keyword evidence="3 9" id="KW-0808">Transferase</keyword>
<evidence type="ECO:0000256" key="1">
    <source>
        <dbReference type="ARBA" id="ARBA00010443"/>
    </source>
</evidence>
<keyword evidence="5 9" id="KW-0547">Nucleotide-binding</keyword>
<dbReference type="InterPro" id="IPR056818">
    <property type="entry name" value="GlmU/GlgC-like_hexapep"/>
</dbReference>
<dbReference type="EMBL" id="AAOF01000025">
    <property type="protein sequence ID" value="EAR20337.1"/>
    <property type="molecule type" value="Genomic_DNA"/>
</dbReference>
<dbReference type="OrthoDB" id="9801810at2"/>
<evidence type="ECO:0000259" key="10">
    <source>
        <dbReference type="Pfam" id="PF00483"/>
    </source>
</evidence>
<dbReference type="InterPro" id="IPR011831">
    <property type="entry name" value="ADP-Glc_PPase"/>
</dbReference>
<dbReference type="NCBIfam" id="NF001947">
    <property type="entry name" value="PRK00725.1"/>
    <property type="match status" value="1"/>
</dbReference>